<accession>A0AAU9CN29</accession>
<dbReference type="RefSeq" id="WP_338392324.1">
    <property type="nucleotide sequence ID" value="NZ_AP025314.1"/>
</dbReference>
<name>A0AAU9CN29_9BACT</name>
<dbReference type="KEGG" id="fax:FUAX_32220"/>
<keyword evidence="3" id="KW-1185">Reference proteome</keyword>
<organism evidence="2 3">
    <name type="scientific">Fulvitalea axinellae</name>
    <dbReference type="NCBI Taxonomy" id="1182444"/>
    <lineage>
        <taxon>Bacteria</taxon>
        <taxon>Pseudomonadati</taxon>
        <taxon>Bacteroidota</taxon>
        <taxon>Cytophagia</taxon>
        <taxon>Cytophagales</taxon>
        <taxon>Persicobacteraceae</taxon>
        <taxon>Fulvitalea</taxon>
    </lineage>
</organism>
<dbReference type="Proteomes" id="UP001348817">
    <property type="component" value="Chromosome"/>
</dbReference>
<feature type="region of interest" description="Disordered" evidence="1">
    <location>
        <begin position="20"/>
        <end position="145"/>
    </location>
</feature>
<feature type="compositionally biased region" description="Basic and acidic residues" evidence="1">
    <location>
        <begin position="90"/>
        <end position="112"/>
    </location>
</feature>
<protein>
    <submittedName>
        <fullName evidence="2">Uncharacterized protein</fullName>
    </submittedName>
</protein>
<dbReference type="EMBL" id="AP025314">
    <property type="protein sequence ID" value="BDD10790.1"/>
    <property type="molecule type" value="Genomic_DNA"/>
</dbReference>
<evidence type="ECO:0000313" key="3">
    <source>
        <dbReference type="Proteomes" id="UP001348817"/>
    </source>
</evidence>
<sequence>MQGFIYKSNVRKRDAILKGLAKKKKKKRAGANAEADIDDKRPEAEVQKEWIEMMENGQMDDPLTSEENEDEAREEEPTELTSPQELADLAPKKKDEEKETSPKTDEAKPTEKDPEEDEELSDPDKLPKLKEREQPTQSSDSAPRRMGKAEFDYWLLVQTKAVEYKERMEAVMENGGTDIFSPTFGVSERYRQRVDRTKEDLHNDIMRQLRAEFPQSVDEENYPYLDWEFRRGLAVSLEGRLAASPNSEKVFRLYFS</sequence>
<evidence type="ECO:0000313" key="2">
    <source>
        <dbReference type="EMBL" id="BDD10790.1"/>
    </source>
</evidence>
<feature type="compositionally biased region" description="Basic and acidic residues" evidence="1">
    <location>
        <begin position="122"/>
        <end position="134"/>
    </location>
</feature>
<reference evidence="2 3" key="1">
    <citation type="submission" date="2021-12" db="EMBL/GenBank/DDBJ databases">
        <title>Genome sequencing of bacteria with rrn-lacking chromosome and rrn-plasmid.</title>
        <authorList>
            <person name="Anda M."/>
            <person name="Iwasaki W."/>
        </authorList>
    </citation>
    <scope>NUCLEOTIDE SEQUENCE [LARGE SCALE GENOMIC DNA]</scope>
    <source>
        <strain evidence="2 3">DSM 100852</strain>
    </source>
</reference>
<evidence type="ECO:0000256" key="1">
    <source>
        <dbReference type="SAM" id="MobiDB-lite"/>
    </source>
</evidence>
<feature type="compositionally biased region" description="Basic residues" evidence="1">
    <location>
        <begin position="20"/>
        <end position="29"/>
    </location>
</feature>
<gene>
    <name evidence="2" type="ORF">FUAX_32220</name>
</gene>
<proteinExistence type="predicted"/>
<dbReference type="AlphaFoldDB" id="A0AAU9CN29"/>
<feature type="compositionally biased region" description="Acidic residues" evidence="1">
    <location>
        <begin position="63"/>
        <end position="78"/>
    </location>
</feature>
<feature type="compositionally biased region" description="Basic and acidic residues" evidence="1">
    <location>
        <begin position="38"/>
        <end position="51"/>
    </location>
</feature>